<feature type="transmembrane region" description="Helical" evidence="1">
    <location>
        <begin position="61"/>
        <end position="89"/>
    </location>
</feature>
<keyword evidence="1" id="KW-0812">Transmembrane</keyword>
<reference evidence="2 3" key="1">
    <citation type="submission" date="2016-02" db="EMBL/GenBank/DDBJ databases">
        <authorList>
            <person name="Wen L."/>
            <person name="He K."/>
            <person name="Yang H."/>
        </authorList>
    </citation>
    <scope>NUCLEOTIDE SEQUENCE [LARGE SCALE GENOMIC DNA]</scope>
    <source>
        <strain evidence="2 3">TSA40</strain>
    </source>
</reference>
<protein>
    <submittedName>
        <fullName evidence="2">Uncharacterized protein</fullName>
    </submittedName>
</protein>
<evidence type="ECO:0000313" key="2">
    <source>
        <dbReference type="EMBL" id="OWW21653.1"/>
    </source>
</evidence>
<keyword evidence="1" id="KW-0472">Membrane</keyword>
<dbReference type="Proteomes" id="UP000197535">
    <property type="component" value="Unassembled WGS sequence"/>
</dbReference>
<name>A0A254TM08_9BURK</name>
<gene>
    <name evidence="2" type="ORF">AYR66_21360</name>
</gene>
<organism evidence="2 3">
    <name type="scientific">Noviherbaspirillum denitrificans</name>
    <dbReference type="NCBI Taxonomy" id="1968433"/>
    <lineage>
        <taxon>Bacteria</taxon>
        <taxon>Pseudomonadati</taxon>
        <taxon>Pseudomonadota</taxon>
        <taxon>Betaproteobacteria</taxon>
        <taxon>Burkholderiales</taxon>
        <taxon>Oxalobacteraceae</taxon>
        <taxon>Noviherbaspirillum</taxon>
    </lineage>
</organism>
<feature type="transmembrane region" description="Helical" evidence="1">
    <location>
        <begin position="20"/>
        <end position="41"/>
    </location>
</feature>
<dbReference type="AlphaFoldDB" id="A0A254TM08"/>
<dbReference type="RefSeq" id="WP_088708504.1">
    <property type="nucleotide sequence ID" value="NZ_LSTO01000001.1"/>
</dbReference>
<comment type="caution">
    <text evidence="2">The sequence shown here is derived from an EMBL/GenBank/DDBJ whole genome shotgun (WGS) entry which is preliminary data.</text>
</comment>
<keyword evidence="3" id="KW-1185">Reference proteome</keyword>
<sequence length="112" mass="12459">MFNNAEQELSLPDRQVRYSLAVRIAMVLLAFFSAAWCLLQWTLTTEPRFMMEGISRQFVTLEASACAGLAAVAFVFMIANGLGWLATVIRIRRAQSGKLAVKQSARRIGAYV</sequence>
<evidence type="ECO:0000313" key="3">
    <source>
        <dbReference type="Proteomes" id="UP000197535"/>
    </source>
</evidence>
<accession>A0A254TM08</accession>
<proteinExistence type="predicted"/>
<dbReference type="EMBL" id="LSTO01000001">
    <property type="protein sequence ID" value="OWW21653.1"/>
    <property type="molecule type" value="Genomic_DNA"/>
</dbReference>
<dbReference type="OrthoDB" id="9904010at2"/>
<evidence type="ECO:0000256" key="1">
    <source>
        <dbReference type="SAM" id="Phobius"/>
    </source>
</evidence>
<keyword evidence="1" id="KW-1133">Transmembrane helix</keyword>